<evidence type="ECO:0000313" key="2">
    <source>
        <dbReference type="EMBL" id="BAW27062.1"/>
    </source>
</evidence>
<proteinExistence type="predicted"/>
<reference evidence="2 3" key="1">
    <citation type="submission" date="2015-11" db="EMBL/GenBank/DDBJ databases">
        <title>Complete genome sequencing of a biphenyl-degrading bacterium, Pseudomonas putida KF715 (=NBRC110667).</title>
        <authorList>
            <person name="Suenaga H."/>
            <person name="Fujihara N."/>
            <person name="Watanabe T."/>
            <person name="Hirose J."/>
            <person name="Kimura N."/>
            <person name="Yamazoe A."/>
            <person name="Hosoyama A."/>
            <person name="Shimodaira J."/>
            <person name="Furukawa K."/>
        </authorList>
    </citation>
    <scope>NUCLEOTIDE SEQUENCE [LARGE SCALE GENOMIC DNA]</scope>
    <source>
        <strain evidence="2 3">KF715</strain>
        <plasmid evidence="3">Plasmid pkf715a dna</plasmid>
    </source>
</reference>
<keyword evidence="2" id="KW-0614">Plasmid</keyword>
<name>A0A1L7NNQ0_PSEPU</name>
<feature type="chain" id="PRO_5009874019" evidence="1">
    <location>
        <begin position="22"/>
        <end position="133"/>
    </location>
</feature>
<evidence type="ECO:0000256" key="1">
    <source>
        <dbReference type="SAM" id="SignalP"/>
    </source>
</evidence>
<dbReference type="RefSeq" id="WP_045633537.1">
    <property type="nucleotide sequence ID" value="NZ_AP015030.1"/>
</dbReference>
<geneLocation type="plasmid" evidence="3">
    <name>pkf715a dna</name>
</geneLocation>
<gene>
    <name evidence="2" type="ORF">KF715C_pA5570</name>
</gene>
<organism evidence="2 3">
    <name type="scientific">Pseudomonas putida</name>
    <name type="common">Arthrobacter siderocapsulatus</name>
    <dbReference type="NCBI Taxonomy" id="303"/>
    <lineage>
        <taxon>Bacteria</taxon>
        <taxon>Pseudomonadati</taxon>
        <taxon>Pseudomonadota</taxon>
        <taxon>Gammaproteobacteria</taxon>
        <taxon>Pseudomonadales</taxon>
        <taxon>Pseudomonadaceae</taxon>
        <taxon>Pseudomonas</taxon>
    </lineage>
</organism>
<dbReference type="AlphaFoldDB" id="A0A1L7NNQ0"/>
<dbReference type="EMBL" id="AP015030">
    <property type="protein sequence ID" value="BAW27062.1"/>
    <property type="molecule type" value="Genomic_DNA"/>
</dbReference>
<protein>
    <submittedName>
        <fullName evidence="2">Uncharacterized protein</fullName>
    </submittedName>
</protein>
<keyword evidence="1" id="KW-0732">Signal</keyword>
<evidence type="ECO:0000313" key="3">
    <source>
        <dbReference type="Proteomes" id="UP000218731"/>
    </source>
</evidence>
<sequence>MNRKALIVLAAFSVVGSVAIAAIGNVDWDYRDKWAVVEKFKAGLPALLQESRKDASRFNVVSLGNQFGQITVEGLHVCAHEEIGADQYIKLSEITKAVSDNPGVSRQLRELLDSDRSVSDCQFRVLQAATGIY</sequence>
<dbReference type="Proteomes" id="UP000218731">
    <property type="component" value="Plasmid pKF715A"/>
</dbReference>
<feature type="signal peptide" evidence="1">
    <location>
        <begin position="1"/>
        <end position="21"/>
    </location>
</feature>
<accession>A0A1L7NNQ0</accession>